<feature type="region of interest" description="Disordered" evidence="1">
    <location>
        <begin position="24"/>
        <end position="43"/>
    </location>
</feature>
<organism evidence="2 3">
    <name type="scientific">Paenibacillus cremeus</name>
    <dbReference type="NCBI Taxonomy" id="2163881"/>
    <lineage>
        <taxon>Bacteria</taxon>
        <taxon>Bacillati</taxon>
        <taxon>Bacillota</taxon>
        <taxon>Bacilli</taxon>
        <taxon>Bacillales</taxon>
        <taxon>Paenibacillaceae</taxon>
        <taxon>Paenibacillus</taxon>
    </lineage>
</organism>
<dbReference type="AlphaFoldDB" id="A0A559K9F5"/>
<dbReference type="Proteomes" id="UP000317036">
    <property type="component" value="Unassembled WGS sequence"/>
</dbReference>
<dbReference type="PROSITE" id="PS51257">
    <property type="entry name" value="PROKAR_LIPOPROTEIN"/>
    <property type="match status" value="1"/>
</dbReference>
<evidence type="ECO:0000313" key="2">
    <source>
        <dbReference type="EMBL" id="TVY08771.1"/>
    </source>
</evidence>
<name>A0A559K9F5_9BACL</name>
<reference evidence="2 3" key="1">
    <citation type="submission" date="2019-07" db="EMBL/GenBank/DDBJ databases">
        <authorList>
            <person name="Kim J."/>
        </authorList>
    </citation>
    <scope>NUCLEOTIDE SEQUENCE [LARGE SCALE GENOMIC DNA]</scope>
    <source>
        <strain evidence="2 3">JC52</strain>
    </source>
</reference>
<keyword evidence="3" id="KW-1185">Reference proteome</keyword>
<dbReference type="OrthoDB" id="2617432at2"/>
<evidence type="ECO:0008006" key="4">
    <source>
        <dbReference type="Google" id="ProtNLM"/>
    </source>
</evidence>
<gene>
    <name evidence="2" type="ORF">FPZ49_17115</name>
</gene>
<sequence>MISFVKWILMVASISILLVGCTTPNKSSSNTSNPAATPQSEPEITWKQFDDLQLSLKFDDVTKQLGAQGKYVGDQNDKKVYEYKIKDKADTYAQLFFSGGEIVDKASFVRAK</sequence>
<accession>A0A559K9F5</accession>
<proteinExistence type="predicted"/>
<comment type="caution">
    <text evidence="2">The sequence shown here is derived from an EMBL/GenBank/DDBJ whole genome shotgun (WGS) entry which is preliminary data.</text>
</comment>
<feature type="compositionally biased region" description="Low complexity" evidence="1">
    <location>
        <begin position="24"/>
        <end position="38"/>
    </location>
</feature>
<evidence type="ECO:0000256" key="1">
    <source>
        <dbReference type="SAM" id="MobiDB-lite"/>
    </source>
</evidence>
<dbReference type="EMBL" id="VNJI01000020">
    <property type="protein sequence ID" value="TVY08771.1"/>
    <property type="molecule type" value="Genomic_DNA"/>
</dbReference>
<dbReference type="RefSeq" id="WP_144849019.1">
    <property type="nucleotide sequence ID" value="NZ_VNJI01000020.1"/>
</dbReference>
<protein>
    <recommendedName>
        <fullName evidence="4">Lipoprotein</fullName>
    </recommendedName>
</protein>
<evidence type="ECO:0000313" key="3">
    <source>
        <dbReference type="Proteomes" id="UP000317036"/>
    </source>
</evidence>